<protein>
    <submittedName>
        <fullName evidence="1">Uncharacterized protein</fullName>
    </submittedName>
</protein>
<evidence type="ECO:0000313" key="2">
    <source>
        <dbReference type="Proteomes" id="UP000642993"/>
    </source>
</evidence>
<organism evidence="1 2">
    <name type="scientific">Lolliginicoccus lacisalsi</name>
    <dbReference type="NCBI Taxonomy" id="2742202"/>
    <lineage>
        <taxon>Bacteria</taxon>
        <taxon>Bacillati</taxon>
        <taxon>Actinomycetota</taxon>
        <taxon>Actinomycetes</taxon>
        <taxon>Mycobacteriales</taxon>
        <taxon>Hoyosellaceae</taxon>
        <taxon>Lolliginicoccus</taxon>
    </lineage>
</organism>
<dbReference type="Proteomes" id="UP000642993">
    <property type="component" value="Unassembled WGS sequence"/>
</dbReference>
<comment type="caution">
    <text evidence="1">The sequence shown here is derived from an EMBL/GenBank/DDBJ whole genome shotgun (WGS) entry which is preliminary data.</text>
</comment>
<evidence type="ECO:0000313" key="1">
    <source>
        <dbReference type="EMBL" id="MBD8507745.1"/>
    </source>
</evidence>
<reference evidence="1" key="1">
    <citation type="submission" date="2020-09" db="EMBL/GenBank/DDBJ databases">
        <title>Hoyosella lacisalsi sp. nov., a halotolerant actinobacterium isolated from soil of Lake Gudzhirganskoe.</title>
        <authorList>
            <person name="Yang Q."/>
            <person name="Guo P.Y."/>
            <person name="Liu S.W."/>
            <person name="Li F.N."/>
            <person name="Sun C.H."/>
        </authorList>
    </citation>
    <scope>NUCLEOTIDE SEQUENCE</scope>
    <source>
        <strain evidence="1">G463</strain>
    </source>
</reference>
<name>A0A927JEL6_9ACTN</name>
<dbReference type="AlphaFoldDB" id="A0A927JEL6"/>
<dbReference type="EMBL" id="JACYWE010000010">
    <property type="protein sequence ID" value="MBD8507745.1"/>
    <property type="molecule type" value="Genomic_DNA"/>
</dbReference>
<proteinExistence type="predicted"/>
<sequence>MSAGASRWLPGPGEISPDIKRTAAAFIETAGTWAPGGTSADSLAAAGASPEATASAAALHVEEARESSVAVIYPQYGGLSGDRAAVITLLNQHLALPREATTRQLALDVRVHRRGARWKVERINPLTTLGAPLGVLAGNSLAVLSEPRINLSGPSLLDIRSGRMHEPLLNVLLGLAREYTFAVQVMHTGHIQTVFPTNRVSNHAVGRAVDIREINGIQVVSPEMEAGLVEEFMRRAAELGATEVGGPIDLNGARKGFFSDDVHQDHIHIGITPGLPRAHLR</sequence>
<accession>A0A927JEL6</accession>
<keyword evidence="2" id="KW-1185">Reference proteome</keyword>
<gene>
    <name evidence="1" type="ORF">HT102_14750</name>
</gene>